<dbReference type="PANTHER" id="PTHR11404">
    <property type="entry name" value="SUPEROXIDE DISMUTASE 2"/>
    <property type="match status" value="1"/>
</dbReference>
<dbReference type="InterPro" id="IPR036314">
    <property type="entry name" value="SOD_C_sf"/>
</dbReference>
<comment type="catalytic activity">
    <reaction evidence="7">
        <text>2 superoxide + 2 H(+) = H2O2 + O2</text>
        <dbReference type="Rhea" id="RHEA:20696"/>
        <dbReference type="ChEBI" id="CHEBI:15378"/>
        <dbReference type="ChEBI" id="CHEBI:15379"/>
        <dbReference type="ChEBI" id="CHEBI:16240"/>
        <dbReference type="ChEBI" id="CHEBI:18421"/>
        <dbReference type="EC" id="1.15.1.1"/>
    </reaction>
</comment>
<dbReference type="PROSITE" id="PS00088">
    <property type="entry name" value="SOD_MN"/>
    <property type="match status" value="1"/>
</dbReference>
<accession>A0A7C4AQL7</accession>
<dbReference type="GO" id="GO:0004784">
    <property type="term" value="F:superoxide dismutase activity"/>
    <property type="evidence" value="ECO:0007669"/>
    <property type="project" value="UniProtKB-EC"/>
</dbReference>
<dbReference type="AlphaFoldDB" id="A0A7C4AQL7"/>
<dbReference type="SUPFAM" id="SSF54719">
    <property type="entry name" value="Fe,Mn superoxide dismutase (SOD), C-terminal domain"/>
    <property type="match status" value="1"/>
</dbReference>
<dbReference type="SUPFAM" id="SSF46609">
    <property type="entry name" value="Fe,Mn superoxide dismutase (SOD), N-terminal domain"/>
    <property type="match status" value="1"/>
</dbReference>
<dbReference type="Pfam" id="PF02777">
    <property type="entry name" value="Sod_Fe_C"/>
    <property type="match status" value="1"/>
</dbReference>
<dbReference type="InterPro" id="IPR019833">
    <property type="entry name" value="Mn/Fe_SOD_BS"/>
</dbReference>
<organism evidence="10">
    <name type="scientific">Desulfomonile tiedjei</name>
    <dbReference type="NCBI Taxonomy" id="2358"/>
    <lineage>
        <taxon>Bacteria</taxon>
        <taxon>Pseudomonadati</taxon>
        <taxon>Thermodesulfobacteriota</taxon>
        <taxon>Desulfomonilia</taxon>
        <taxon>Desulfomonilales</taxon>
        <taxon>Desulfomonilaceae</taxon>
        <taxon>Desulfomonile</taxon>
    </lineage>
</organism>
<dbReference type="PANTHER" id="PTHR11404:SF6">
    <property type="entry name" value="SUPEROXIDE DISMUTASE [MN], MITOCHONDRIAL"/>
    <property type="match status" value="1"/>
</dbReference>
<evidence type="ECO:0000256" key="5">
    <source>
        <dbReference type="ARBA" id="ARBA00023014"/>
    </source>
</evidence>
<dbReference type="EC" id="1.15.1.1" evidence="2 7"/>
<comment type="similarity">
    <text evidence="1 7">Belongs to the iron/manganese superoxide dismutase family.</text>
</comment>
<sequence length="242" mass="27267">MTTDLDRRELLKSTGLFAAAGLLSSFLGQDALAADKGNAPGTFMHKLPPLPYPEDALEPYIDKETVKIHHGKHFAAYIDGLNKTLEALENCRKQGNFSAVKALSRDLAFNGSGVVLHWLYFNTIGPNAGGKPSGVMKELIERDFGSFETFWNQFAAASKSVEASGWGVLAWEPFSKRLVIMQAEKHQNLTSWGVMPLLVCDVWEHAYYLKYQNRRAEYVDNFQKIVDWKKVEEMLKRYGSTK</sequence>
<evidence type="ECO:0000313" key="10">
    <source>
        <dbReference type="EMBL" id="HGH59922.1"/>
    </source>
</evidence>
<name>A0A7C4AQL7_9BACT</name>
<protein>
    <recommendedName>
        <fullName evidence="2 7">Superoxide dismutase</fullName>
        <ecNumber evidence="2 7">1.15.1.1</ecNumber>
    </recommendedName>
</protein>
<feature type="binding site" evidence="6">
    <location>
        <position position="69"/>
    </location>
    <ligand>
        <name>Mn(2+)</name>
        <dbReference type="ChEBI" id="CHEBI:29035"/>
    </ligand>
</feature>
<keyword evidence="3 6" id="KW-0479">Metal-binding</keyword>
<proteinExistence type="inferred from homology"/>
<dbReference type="InterPro" id="IPR006311">
    <property type="entry name" value="TAT_signal"/>
</dbReference>
<dbReference type="InterPro" id="IPR050265">
    <property type="entry name" value="Fe/Mn_Superoxide_Dismutase"/>
</dbReference>
<evidence type="ECO:0000256" key="7">
    <source>
        <dbReference type="RuleBase" id="RU000414"/>
    </source>
</evidence>
<dbReference type="PROSITE" id="PS51318">
    <property type="entry name" value="TAT"/>
    <property type="match status" value="1"/>
</dbReference>
<evidence type="ECO:0000256" key="2">
    <source>
        <dbReference type="ARBA" id="ARBA00012682"/>
    </source>
</evidence>
<evidence type="ECO:0000259" key="8">
    <source>
        <dbReference type="Pfam" id="PF00081"/>
    </source>
</evidence>
<feature type="domain" description="Manganese/iron superoxide dismutase N-terminal" evidence="8">
    <location>
        <begin position="45"/>
        <end position="123"/>
    </location>
</feature>
<evidence type="ECO:0000256" key="4">
    <source>
        <dbReference type="ARBA" id="ARBA00023002"/>
    </source>
</evidence>
<dbReference type="GO" id="GO:0051536">
    <property type="term" value="F:iron-sulfur cluster binding"/>
    <property type="evidence" value="ECO:0007669"/>
    <property type="project" value="UniProtKB-KW"/>
</dbReference>
<reference evidence="10" key="1">
    <citation type="journal article" date="2020" name="mSystems">
        <title>Genome- and Community-Level Interaction Insights into Carbon Utilization and Element Cycling Functions of Hydrothermarchaeota in Hydrothermal Sediment.</title>
        <authorList>
            <person name="Zhou Z."/>
            <person name="Liu Y."/>
            <person name="Xu W."/>
            <person name="Pan J."/>
            <person name="Luo Z.H."/>
            <person name="Li M."/>
        </authorList>
    </citation>
    <scope>NUCLEOTIDE SEQUENCE [LARGE SCALE GENOMIC DNA]</scope>
    <source>
        <strain evidence="10">SpSt-769</strain>
    </source>
</reference>
<dbReference type="InterPro" id="IPR001189">
    <property type="entry name" value="Mn/Fe_SOD"/>
</dbReference>
<keyword evidence="5" id="KW-0411">Iron-sulfur</keyword>
<evidence type="ECO:0000256" key="6">
    <source>
        <dbReference type="PIRSR" id="PIRSR000349-1"/>
    </source>
</evidence>
<keyword evidence="5" id="KW-0408">Iron</keyword>
<comment type="caution">
    <text evidence="10">The sequence shown here is derived from an EMBL/GenBank/DDBJ whole genome shotgun (WGS) entry which is preliminary data.</text>
</comment>
<dbReference type="Gene3D" id="1.10.287.990">
    <property type="entry name" value="Fe,Mn superoxide dismutase (SOD) domain"/>
    <property type="match status" value="1"/>
</dbReference>
<dbReference type="PIRSF" id="PIRSF000349">
    <property type="entry name" value="SODismutase"/>
    <property type="match status" value="1"/>
</dbReference>
<dbReference type="InterPro" id="IPR019832">
    <property type="entry name" value="Mn/Fe_SOD_C"/>
</dbReference>
<dbReference type="InterPro" id="IPR036324">
    <property type="entry name" value="Mn/Fe_SOD_N_sf"/>
</dbReference>
<feature type="binding site" evidence="6">
    <location>
        <position position="205"/>
    </location>
    <ligand>
        <name>Mn(2+)</name>
        <dbReference type="ChEBI" id="CHEBI:29035"/>
    </ligand>
</feature>
<feature type="domain" description="Manganese/iron superoxide dismutase C-terminal" evidence="9">
    <location>
        <begin position="132"/>
        <end position="233"/>
    </location>
</feature>
<dbReference type="PRINTS" id="PR01703">
    <property type="entry name" value="MNSODISMTASE"/>
</dbReference>
<dbReference type="Gene3D" id="3.55.40.20">
    <property type="entry name" value="Iron/manganese superoxide dismutase, C-terminal domain"/>
    <property type="match status" value="1"/>
</dbReference>
<dbReference type="InterPro" id="IPR019831">
    <property type="entry name" value="Mn/Fe_SOD_N"/>
</dbReference>
<keyword evidence="4 7" id="KW-0560">Oxidoreductase</keyword>
<gene>
    <name evidence="10" type="ORF">ENV54_01340</name>
</gene>
<evidence type="ECO:0000259" key="9">
    <source>
        <dbReference type="Pfam" id="PF02777"/>
    </source>
</evidence>
<evidence type="ECO:0000256" key="3">
    <source>
        <dbReference type="ARBA" id="ARBA00022723"/>
    </source>
</evidence>
<dbReference type="EMBL" id="DTGT01000041">
    <property type="protein sequence ID" value="HGH59922.1"/>
    <property type="molecule type" value="Genomic_DNA"/>
</dbReference>
<comment type="function">
    <text evidence="7">Destroys radicals which are normally produced within the cells and which are toxic to biological systems.</text>
</comment>
<feature type="binding site" evidence="6">
    <location>
        <position position="201"/>
    </location>
    <ligand>
        <name>Mn(2+)</name>
        <dbReference type="ChEBI" id="CHEBI:29035"/>
    </ligand>
</feature>
<dbReference type="FunFam" id="3.55.40.20:FF:000004">
    <property type="entry name" value="Superoxide dismutase [Fe]"/>
    <property type="match status" value="1"/>
</dbReference>
<feature type="binding site" evidence="6">
    <location>
        <position position="117"/>
    </location>
    <ligand>
        <name>Mn(2+)</name>
        <dbReference type="ChEBI" id="CHEBI:29035"/>
    </ligand>
</feature>
<evidence type="ECO:0000256" key="1">
    <source>
        <dbReference type="ARBA" id="ARBA00008714"/>
    </source>
</evidence>
<dbReference type="Pfam" id="PF00081">
    <property type="entry name" value="Sod_Fe_N"/>
    <property type="match status" value="1"/>
</dbReference>
<dbReference type="GO" id="GO:0046872">
    <property type="term" value="F:metal ion binding"/>
    <property type="evidence" value="ECO:0007669"/>
    <property type="project" value="UniProtKB-KW"/>
</dbReference>